<reference evidence="2" key="1">
    <citation type="submission" date="2017-04" db="EMBL/GenBank/DDBJ databases">
        <title>Complete Genome Sequences of Twelve Strains of a Stable Defined Moderately Diverse Mouse Microbiota 2 (sDMDMm2).</title>
        <authorList>
            <person name="Uchimura Y."/>
            <person name="Wyss M."/>
            <person name="Brugiroux S."/>
            <person name="Limenitakis J.P."/>
            <person name="Stecher B."/>
            <person name="McCoy K.D."/>
            <person name="Macpherson A.J."/>
        </authorList>
    </citation>
    <scope>NUCLEOTIDE SEQUENCE</scope>
    <source>
        <strain evidence="2">YL58</strain>
    </source>
</reference>
<gene>
    <name evidence="2" type="ORF">A4V09_20090</name>
</gene>
<dbReference type="OrthoDB" id="2059643at2"/>
<dbReference type="SUPFAM" id="SSF54523">
    <property type="entry name" value="Pili subunits"/>
    <property type="match status" value="1"/>
</dbReference>
<evidence type="ECO:0000313" key="2">
    <source>
        <dbReference type="EMBL" id="ANU77830.1"/>
    </source>
</evidence>
<dbReference type="KEGG" id="byl:A4V09_20090"/>
<dbReference type="Gene3D" id="3.30.700.10">
    <property type="entry name" value="Glycoprotein, Type 4 Pilin"/>
    <property type="match status" value="1"/>
</dbReference>
<keyword evidence="1" id="KW-0812">Transmembrane</keyword>
<feature type="transmembrane region" description="Helical" evidence="1">
    <location>
        <begin position="20"/>
        <end position="39"/>
    </location>
</feature>
<proteinExistence type="predicted"/>
<organism evidence="2 3">
    <name type="scientific">Blautia pseudococcoides</name>
    <dbReference type="NCBI Taxonomy" id="1796616"/>
    <lineage>
        <taxon>Bacteria</taxon>
        <taxon>Bacillati</taxon>
        <taxon>Bacillota</taxon>
        <taxon>Clostridia</taxon>
        <taxon>Lachnospirales</taxon>
        <taxon>Lachnospiraceae</taxon>
        <taxon>Blautia</taxon>
    </lineage>
</organism>
<dbReference type="EMBL" id="CP015405">
    <property type="protein sequence ID" value="ANU77830.1"/>
    <property type="molecule type" value="Genomic_DNA"/>
</dbReference>
<dbReference type="InterPro" id="IPR012902">
    <property type="entry name" value="N_methyl_site"/>
</dbReference>
<evidence type="ECO:0000313" key="3">
    <source>
        <dbReference type="Proteomes" id="UP000092574"/>
    </source>
</evidence>
<keyword evidence="1" id="KW-1133">Transmembrane helix</keyword>
<sequence>MVKKLRENRKNKKGFTLVELIVVIVIILVLSAVMVPNVLKYVEKSQKANCKADAGTILVDLQAQIADLYSTENITVTLPTTAAGATVTSVAAGATQVVPKNKNEANYTVTDGEVTYFSYFNGKFNAIWTKDVGWSGTCMD</sequence>
<evidence type="ECO:0008006" key="4">
    <source>
        <dbReference type="Google" id="ProtNLM"/>
    </source>
</evidence>
<dbReference type="InterPro" id="IPR045584">
    <property type="entry name" value="Pilin-like"/>
</dbReference>
<dbReference type="RefSeq" id="WP_065543932.1">
    <property type="nucleotide sequence ID" value="NZ_CP015405.2"/>
</dbReference>
<dbReference type="Proteomes" id="UP000092574">
    <property type="component" value="Chromosome"/>
</dbReference>
<keyword evidence="1" id="KW-0472">Membrane</keyword>
<dbReference type="STRING" id="1796616.A4V09_20090"/>
<dbReference type="Pfam" id="PF07963">
    <property type="entry name" value="N_methyl"/>
    <property type="match status" value="1"/>
</dbReference>
<evidence type="ECO:0000256" key="1">
    <source>
        <dbReference type="SAM" id="Phobius"/>
    </source>
</evidence>
<dbReference type="PROSITE" id="PS00409">
    <property type="entry name" value="PROKAR_NTER_METHYL"/>
    <property type="match status" value="1"/>
</dbReference>
<protein>
    <recommendedName>
        <fullName evidence="4">Prepilin-type N-terminal cleavage/methylation domain-containing protein</fullName>
    </recommendedName>
</protein>
<dbReference type="PANTHER" id="PTHR30093">
    <property type="entry name" value="GENERAL SECRETION PATHWAY PROTEIN G"/>
    <property type="match status" value="1"/>
</dbReference>
<dbReference type="NCBIfam" id="TIGR02532">
    <property type="entry name" value="IV_pilin_GFxxxE"/>
    <property type="match status" value="1"/>
</dbReference>
<name>A0A1C7IDT9_9FIRM</name>
<keyword evidence="3" id="KW-1185">Reference proteome</keyword>
<dbReference type="AlphaFoldDB" id="A0A1C7IDT9"/>
<accession>A0A1C7IDT9</accession>